<feature type="compositionally biased region" description="Basic and acidic residues" evidence="5">
    <location>
        <begin position="16"/>
        <end position="25"/>
    </location>
</feature>
<protein>
    <submittedName>
        <fullName evidence="6">Alpha-soluble NSF attachment protein</fullName>
    </submittedName>
</protein>
<feature type="region of interest" description="Disordered" evidence="5">
    <location>
        <begin position="1"/>
        <end position="32"/>
    </location>
</feature>
<dbReference type="Pfam" id="PF14938">
    <property type="entry name" value="SNAP"/>
    <property type="match status" value="1"/>
</dbReference>
<dbReference type="AlphaFoldDB" id="A0AAV7JN50"/>
<reference evidence="6 7" key="1">
    <citation type="journal article" date="2023" name="BMC Biol.">
        <title>The compact genome of the sponge Oopsacas minuta (Hexactinellida) is lacking key metazoan core genes.</title>
        <authorList>
            <person name="Santini S."/>
            <person name="Schenkelaars Q."/>
            <person name="Jourda C."/>
            <person name="Duchesne M."/>
            <person name="Belahbib H."/>
            <person name="Rocher C."/>
            <person name="Selva M."/>
            <person name="Riesgo A."/>
            <person name="Vervoort M."/>
            <person name="Leys S.P."/>
            <person name="Kodjabachian L."/>
            <person name="Le Bivic A."/>
            <person name="Borchiellini C."/>
            <person name="Claverie J.M."/>
            <person name="Renard E."/>
        </authorList>
    </citation>
    <scope>NUCLEOTIDE SEQUENCE [LARGE SCALE GENOMIC DNA]</scope>
    <source>
        <strain evidence="6">SPO-2</strain>
    </source>
</reference>
<keyword evidence="3 4" id="KW-0653">Protein transport</keyword>
<organism evidence="6 7">
    <name type="scientific">Oopsacas minuta</name>
    <dbReference type="NCBI Taxonomy" id="111878"/>
    <lineage>
        <taxon>Eukaryota</taxon>
        <taxon>Metazoa</taxon>
        <taxon>Porifera</taxon>
        <taxon>Hexactinellida</taxon>
        <taxon>Hexasterophora</taxon>
        <taxon>Lyssacinosida</taxon>
        <taxon>Leucopsacidae</taxon>
        <taxon>Oopsacas</taxon>
    </lineage>
</organism>
<dbReference type="GO" id="GO:0019905">
    <property type="term" value="F:syntaxin binding"/>
    <property type="evidence" value="ECO:0007669"/>
    <property type="project" value="TreeGrafter"/>
</dbReference>
<comment type="caution">
    <text evidence="6">The sequence shown here is derived from an EMBL/GenBank/DDBJ whole genome shotgun (WGS) entry which is preliminary data.</text>
</comment>
<dbReference type="GO" id="GO:0031201">
    <property type="term" value="C:SNARE complex"/>
    <property type="evidence" value="ECO:0007669"/>
    <property type="project" value="TreeGrafter"/>
</dbReference>
<keyword evidence="7" id="KW-1185">Reference proteome</keyword>
<dbReference type="InterPro" id="IPR011990">
    <property type="entry name" value="TPR-like_helical_dom_sf"/>
</dbReference>
<evidence type="ECO:0000256" key="5">
    <source>
        <dbReference type="SAM" id="MobiDB-lite"/>
    </source>
</evidence>
<dbReference type="CDD" id="cd15832">
    <property type="entry name" value="SNAP"/>
    <property type="match status" value="1"/>
</dbReference>
<evidence type="ECO:0000256" key="2">
    <source>
        <dbReference type="ARBA" id="ARBA00022448"/>
    </source>
</evidence>
<comment type="function">
    <text evidence="4">Required for vesicular transport between the endoplasmic reticulum and the Golgi apparatus.</text>
</comment>
<keyword evidence="4" id="KW-0472">Membrane</keyword>
<dbReference type="Gene3D" id="1.25.40.10">
    <property type="entry name" value="Tetratricopeptide repeat domain"/>
    <property type="match status" value="1"/>
</dbReference>
<dbReference type="PANTHER" id="PTHR13768">
    <property type="entry name" value="SOLUBLE NSF ATTACHMENT PROTEIN SNAP"/>
    <property type="match status" value="1"/>
</dbReference>
<evidence type="ECO:0000313" key="6">
    <source>
        <dbReference type="EMBL" id="KAI6650253.1"/>
    </source>
</evidence>
<sequence length="337" mass="37981">MATEDTSPEEVLPPGELEKRLRDPHYNNPTPDPIAQKLVIEADGKLVSSKTFIGKLFGGVQKVEEAAEAFHRAGNLFKVNKNWELAGDAFTRASEVQSQLDSRHETATTLIDAAVCYKKCNLAKAADSYSKSSEIYLEMGRFNMSAKYNIALAEVLESMNDISASIDKYLKAGDMYAAEDSNSACSKALLKSASLYAKLCRWNEAIQLYDRVIESSLKTRLLSYSVKEYMFRSLLCQILLKRGEVASKIDTYVQLHPPFQDTRELKLITDVITAVEEGESEQLNEFFDEYDRISRFDAWYKFVIGQIRQLSLDPQGDADQKTDLDDLNKDSDLSDLK</sequence>
<evidence type="ECO:0000256" key="3">
    <source>
        <dbReference type="ARBA" id="ARBA00022927"/>
    </source>
</evidence>
<evidence type="ECO:0000256" key="1">
    <source>
        <dbReference type="ARBA" id="ARBA00010050"/>
    </source>
</evidence>
<evidence type="ECO:0000313" key="7">
    <source>
        <dbReference type="Proteomes" id="UP001165289"/>
    </source>
</evidence>
<keyword evidence="2 4" id="KW-0813">Transport</keyword>
<dbReference type="GO" id="GO:0006886">
    <property type="term" value="P:intracellular protein transport"/>
    <property type="evidence" value="ECO:0007669"/>
    <property type="project" value="UniProtKB-UniRule"/>
</dbReference>
<comment type="similarity">
    <text evidence="1 4">Belongs to the SNAP family.</text>
</comment>
<dbReference type="PRINTS" id="PR00448">
    <property type="entry name" value="NSFATTACHMNT"/>
</dbReference>
<keyword evidence="4" id="KW-0931">ER-Golgi transport</keyword>
<dbReference type="InterPro" id="IPR000744">
    <property type="entry name" value="NSF_attach"/>
</dbReference>
<proteinExistence type="inferred from homology"/>
<feature type="region of interest" description="Disordered" evidence="5">
    <location>
        <begin position="315"/>
        <end position="337"/>
    </location>
</feature>
<dbReference type="GO" id="GO:0005483">
    <property type="term" value="F:soluble NSF attachment protein activity"/>
    <property type="evidence" value="ECO:0007669"/>
    <property type="project" value="TreeGrafter"/>
</dbReference>
<dbReference type="GO" id="GO:0005774">
    <property type="term" value="C:vacuolar membrane"/>
    <property type="evidence" value="ECO:0007669"/>
    <property type="project" value="TreeGrafter"/>
</dbReference>
<comment type="subcellular location">
    <subcellularLocation>
        <location evidence="4">Membrane</location>
        <topology evidence="4">Peripheral membrane protein</topology>
    </subcellularLocation>
</comment>
<accession>A0AAV7JN50</accession>
<dbReference type="EMBL" id="JAKMXF010000312">
    <property type="protein sequence ID" value="KAI6650253.1"/>
    <property type="molecule type" value="Genomic_DNA"/>
</dbReference>
<dbReference type="PANTHER" id="PTHR13768:SF8">
    <property type="entry name" value="ALPHA-SOLUBLE NSF ATTACHMENT PROTEIN"/>
    <property type="match status" value="1"/>
</dbReference>
<dbReference type="GO" id="GO:0035494">
    <property type="term" value="P:SNARE complex disassembly"/>
    <property type="evidence" value="ECO:0007669"/>
    <property type="project" value="TreeGrafter"/>
</dbReference>
<dbReference type="Proteomes" id="UP001165289">
    <property type="component" value="Unassembled WGS sequence"/>
</dbReference>
<dbReference type="SUPFAM" id="SSF48452">
    <property type="entry name" value="TPR-like"/>
    <property type="match status" value="1"/>
</dbReference>
<name>A0AAV7JN50_9METZ</name>
<feature type="compositionally biased region" description="Basic and acidic residues" evidence="5">
    <location>
        <begin position="318"/>
        <end position="337"/>
    </location>
</feature>
<gene>
    <name evidence="6" type="ORF">LOD99_5932</name>
</gene>
<evidence type="ECO:0000256" key="4">
    <source>
        <dbReference type="RuleBase" id="RU367013"/>
    </source>
</evidence>